<keyword evidence="3" id="KW-0732">Signal</keyword>
<evidence type="ECO:0000313" key="6">
    <source>
        <dbReference type="Proteomes" id="UP000240493"/>
    </source>
</evidence>
<protein>
    <recommendedName>
        <fullName evidence="4">Tyrosinase copper-binding domain-containing protein</fullName>
    </recommendedName>
</protein>
<dbReference type="Proteomes" id="UP000240493">
    <property type="component" value="Unassembled WGS sequence"/>
</dbReference>
<dbReference type="PANTHER" id="PTHR11474:SF125">
    <property type="entry name" value="N-ACETYL-6-HYDROXYTRYPTOPHAN OXIDASE IVOB-RELATED"/>
    <property type="match status" value="1"/>
</dbReference>
<dbReference type="Gene3D" id="1.10.1280.10">
    <property type="entry name" value="Di-copper center containing domain from catechol oxidase"/>
    <property type="match status" value="2"/>
</dbReference>
<feature type="domain" description="Tyrosinase copper-binding" evidence="4">
    <location>
        <begin position="181"/>
        <end position="192"/>
    </location>
</feature>
<feature type="chain" id="PRO_5015685223" description="Tyrosinase copper-binding domain-containing protein" evidence="3">
    <location>
        <begin position="20"/>
        <end position="254"/>
    </location>
</feature>
<keyword evidence="1" id="KW-0479">Metal-binding</keyword>
<dbReference type="PROSITE" id="PS00498">
    <property type="entry name" value="TYROSINASE_2"/>
    <property type="match status" value="1"/>
</dbReference>
<dbReference type="InterPro" id="IPR008922">
    <property type="entry name" value="Di-copper_centre_dom_sf"/>
</dbReference>
<dbReference type="OrthoDB" id="6132182at2759"/>
<name>A0A2T3YXJ6_TRIA4</name>
<dbReference type="EMBL" id="KZ679268">
    <property type="protein sequence ID" value="PTB37276.1"/>
    <property type="molecule type" value="Genomic_DNA"/>
</dbReference>
<sequence>MKLFSILSFIILVKKLCFRREYGSLSKAERLDYIKAVKYLQSLPSRSPASVVPGARSRYDGFVAAHIQHALTIHLTGNFLTWHRWPIHEYERALREECDCKDYRPPTFANMTFNLGPGGSVAYNPRRFTRDIGLTHTTRFANYTSILEGVPSSTEAVGPHIAAHTTIGGDPGADVFASPGDPAFYVHHEMVDRVWTLRSKKLGGDEYGNITWPNTPHSRETMLSDILDLGYASEPIQIADVMGTLFGPFYYFRL</sequence>
<evidence type="ECO:0000313" key="5">
    <source>
        <dbReference type="EMBL" id="PTB37276.1"/>
    </source>
</evidence>
<dbReference type="GO" id="GO:0046872">
    <property type="term" value="F:metal ion binding"/>
    <property type="evidence" value="ECO:0007669"/>
    <property type="project" value="UniProtKB-KW"/>
</dbReference>
<dbReference type="InterPro" id="IPR002227">
    <property type="entry name" value="Tyrosinase_Cu-bd"/>
</dbReference>
<dbReference type="Pfam" id="PF00264">
    <property type="entry name" value="Tyrosinase"/>
    <property type="match status" value="2"/>
</dbReference>
<gene>
    <name evidence="5" type="ORF">M441DRAFT_83183</name>
</gene>
<evidence type="ECO:0000256" key="2">
    <source>
        <dbReference type="ARBA" id="ARBA00023002"/>
    </source>
</evidence>
<evidence type="ECO:0000256" key="3">
    <source>
        <dbReference type="SAM" id="SignalP"/>
    </source>
</evidence>
<organism evidence="5 6">
    <name type="scientific">Trichoderma asperellum (strain ATCC 204424 / CBS 433.97 / NBRC 101777)</name>
    <dbReference type="NCBI Taxonomy" id="1042311"/>
    <lineage>
        <taxon>Eukaryota</taxon>
        <taxon>Fungi</taxon>
        <taxon>Dikarya</taxon>
        <taxon>Ascomycota</taxon>
        <taxon>Pezizomycotina</taxon>
        <taxon>Sordariomycetes</taxon>
        <taxon>Hypocreomycetidae</taxon>
        <taxon>Hypocreales</taxon>
        <taxon>Hypocreaceae</taxon>
        <taxon>Trichoderma</taxon>
    </lineage>
</organism>
<keyword evidence="2" id="KW-0560">Oxidoreductase</keyword>
<evidence type="ECO:0000259" key="4">
    <source>
        <dbReference type="PROSITE" id="PS00498"/>
    </source>
</evidence>
<evidence type="ECO:0000256" key="1">
    <source>
        <dbReference type="ARBA" id="ARBA00022723"/>
    </source>
</evidence>
<accession>A0A2T3YXJ6</accession>
<proteinExistence type="predicted"/>
<dbReference type="PANTHER" id="PTHR11474">
    <property type="entry name" value="TYROSINASE FAMILY MEMBER"/>
    <property type="match status" value="1"/>
</dbReference>
<dbReference type="InterPro" id="IPR050316">
    <property type="entry name" value="Tyrosinase/Hemocyanin"/>
</dbReference>
<dbReference type="SUPFAM" id="SSF48056">
    <property type="entry name" value="Di-copper centre-containing domain"/>
    <property type="match status" value="1"/>
</dbReference>
<dbReference type="AlphaFoldDB" id="A0A2T3YXJ6"/>
<dbReference type="GO" id="GO:0016491">
    <property type="term" value="F:oxidoreductase activity"/>
    <property type="evidence" value="ECO:0007669"/>
    <property type="project" value="UniProtKB-KW"/>
</dbReference>
<dbReference type="STRING" id="1042311.A0A2T3YXJ6"/>
<keyword evidence="6" id="KW-1185">Reference proteome</keyword>
<reference evidence="5 6" key="1">
    <citation type="submission" date="2016-07" db="EMBL/GenBank/DDBJ databases">
        <title>Multiple horizontal gene transfer events from other fungi enriched the ability of initially mycotrophic Trichoderma (Ascomycota) to feed on dead plant biomass.</title>
        <authorList>
            <consortium name="DOE Joint Genome Institute"/>
            <person name="Aerts A."/>
            <person name="Atanasova L."/>
            <person name="Chenthamara K."/>
            <person name="Zhang J."/>
            <person name="Grujic M."/>
            <person name="Henrissat B."/>
            <person name="Kuo A."/>
            <person name="Salamov A."/>
            <person name="Lipzen A."/>
            <person name="Labutti K."/>
            <person name="Barry K."/>
            <person name="Miao Y."/>
            <person name="Rahimi M.J."/>
            <person name="Shen Q."/>
            <person name="Grigoriev I.V."/>
            <person name="Kubicek C.P."/>
            <person name="Druzhinina I.S."/>
        </authorList>
    </citation>
    <scope>NUCLEOTIDE SEQUENCE [LARGE SCALE GENOMIC DNA]</scope>
    <source>
        <strain evidence="5 6">CBS 433.97</strain>
    </source>
</reference>
<feature type="signal peptide" evidence="3">
    <location>
        <begin position="1"/>
        <end position="19"/>
    </location>
</feature>